<proteinExistence type="predicted"/>
<gene>
    <name evidence="1" type="ORF">E5S67_02984</name>
</gene>
<evidence type="ECO:0000313" key="2">
    <source>
        <dbReference type="Proteomes" id="UP000702425"/>
    </source>
</evidence>
<evidence type="ECO:0000313" key="1">
    <source>
        <dbReference type="EMBL" id="NQE35254.1"/>
    </source>
</evidence>
<dbReference type="EMBL" id="SRRZ01000050">
    <property type="protein sequence ID" value="NQE35254.1"/>
    <property type="molecule type" value="Genomic_DNA"/>
</dbReference>
<keyword evidence="2" id="KW-1185">Reference proteome</keyword>
<protein>
    <recommendedName>
        <fullName evidence="3">GTPase</fullName>
    </recommendedName>
</protein>
<comment type="caution">
    <text evidence="1">The sequence shown here is derived from an EMBL/GenBank/DDBJ whole genome shotgun (WGS) entry which is preliminary data.</text>
</comment>
<name>A0ABX2CY66_9CYAN</name>
<dbReference type="Proteomes" id="UP000702425">
    <property type="component" value="Unassembled WGS sequence"/>
</dbReference>
<dbReference type="RefSeq" id="WP_172188504.1">
    <property type="nucleotide sequence ID" value="NZ_CAWPPK010000264.1"/>
</dbReference>
<accession>A0ABX2CY66</accession>
<reference evidence="1 2" key="1">
    <citation type="journal article" date="2020" name="Sci. Rep.">
        <title>A novel cyanobacterial geosmin producer, revising GeoA distribution and dispersion patterns in Bacteria.</title>
        <authorList>
            <person name="Churro C."/>
            <person name="Semedo-Aguiar A.P."/>
            <person name="Silva A.D."/>
            <person name="Pereira-Leal J.B."/>
            <person name="Leite R.B."/>
        </authorList>
    </citation>
    <scope>NUCLEOTIDE SEQUENCE [LARGE SCALE GENOMIC DNA]</scope>
    <source>
        <strain evidence="1 2">IPMA8</strain>
    </source>
</reference>
<evidence type="ECO:0008006" key="3">
    <source>
        <dbReference type="Google" id="ProtNLM"/>
    </source>
</evidence>
<sequence length="342" mass="40312">MNEYLKAFQAITQFSDRLLADEYQSVEIKQSATHLSLDVEPCIEEIKQSALRLKGLLQVCFKDVSQAEDVWNSKPRIAGASPVDVWEQIGELSGCDVRIRSLGKQGKYDAVVKVRKSWIDKATKLKNQWFLWDKNSQVFQRDTIGFVEKDNLHKELRHEVDYQAERVILIMENELNLIFKELQSIDIEKFEFCIECFDIKSQARFRERLQSIGSEIVSKFTEPLKYLPDSYMKTFKETLKEPVEILVHKSKMGISLVDFEESCKVIGSIMDNLILEIFEERMKLAIQTVEKAMRFYNDFLEKQARYQQETAQQRSTEKDWIEYQREQLREVQQYIEAVISNW</sequence>
<organism evidence="1 2">
    <name type="scientific">Microcoleus asticus IPMA8</name>
    <dbReference type="NCBI Taxonomy" id="2563858"/>
    <lineage>
        <taxon>Bacteria</taxon>
        <taxon>Bacillati</taxon>
        <taxon>Cyanobacteriota</taxon>
        <taxon>Cyanophyceae</taxon>
        <taxon>Oscillatoriophycideae</taxon>
        <taxon>Oscillatoriales</taxon>
        <taxon>Microcoleaceae</taxon>
        <taxon>Microcoleus</taxon>
        <taxon>Microcoleus asticus</taxon>
    </lineage>
</organism>